<dbReference type="PROSITE" id="PS51450">
    <property type="entry name" value="LRR"/>
    <property type="match status" value="1"/>
</dbReference>
<dbReference type="InterPro" id="IPR013210">
    <property type="entry name" value="LRR_N_plant-typ"/>
</dbReference>
<evidence type="ECO:0000256" key="6">
    <source>
        <dbReference type="ARBA" id="ARBA00022989"/>
    </source>
</evidence>
<evidence type="ECO:0000256" key="3">
    <source>
        <dbReference type="ARBA" id="ARBA00022614"/>
    </source>
</evidence>
<keyword evidence="4 10" id="KW-0812">Transmembrane</keyword>
<dbReference type="PANTHER" id="PTHR48062">
    <property type="entry name" value="RECEPTOR-LIKE PROTEIN 14"/>
    <property type="match status" value="1"/>
</dbReference>
<accession>A0A087HIB1</accession>
<evidence type="ECO:0000256" key="5">
    <source>
        <dbReference type="ARBA" id="ARBA00022737"/>
    </source>
</evidence>
<protein>
    <recommendedName>
        <fullName evidence="12">Leucine-rich repeat-containing N-terminal plant-type domain-containing protein</fullName>
    </recommendedName>
</protein>
<evidence type="ECO:0000313" key="14">
    <source>
        <dbReference type="Proteomes" id="UP000029120"/>
    </source>
</evidence>
<dbReference type="GO" id="GO:0005886">
    <property type="term" value="C:plasma membrane"/>
    <property type="evidence" value="ECO:0007669"/>
    <property type="project" value="UniProtKB-SubCell"/>
</dbReference>
<dbReference type="EMBL" id="CM002870">
    <property type="protein sequence ID" value="KFK41863.1"/>
    <property type="molecule type" value="Genomic_DNA"/>
</dbReference>
<dbReference type="Gramene" id="KFK41863">
    <property type="protein sequence ID" value="KFK41863"/>
    <property type="gene ID" value="AALP_AA2G180600"/>
</dbReference>
<dbReference type="InterPro" id="IPR001611">
    <property type="entry name" value="Leu-rich_rpt"/>
</dbReference>
<dbReference type="Pfam" id="PF00560">
    <property type="entry name" value="LRR_1"/>
    <property type="match status" value="2"/>
</dbReference>
<keyword evidence="11" id="KW-0732">Signal</keyword>
<keyword evidence="8" id="KW-0675">Receptor</keyword>
<keyword evidence="5" id="KW-0677">Repeat</keyword>
<name>A0A087HIB1_ARAAL</name>
<dbReference type="InterPro" id="IPR003591">
    <property type="entry name" value="Leu-rich_rpt_typical-subtyp"/>
</dbReference>
<dbReference type="eggNOG" id="KOG0619">
    <property type="taxonomic scope" value="Eukaryota"/>
</dbReference>
<dbReference type="Proteomes" id="UP000029120">
    <property type="component" value="Chromosome 2"/>
</dbReference>
<dbReference type="SMART" id="SM00369">
    <property type="entry name" value="LRR_TYP"/>
    <property type="match status" value="6"/>
</dbReference>
<organism evidence="13 14">
    <name type="scientific">Arabis alpina</name>
    <name type="common">Alpine rock-cress</name>
    <dbReference type="NCBI Taxonomy" id="50452"/>
    <lineage>
        <taxon>Eukaryota</taxon>
        <taxon>Viridiplantae</taxon>
        <taxon>Streptophyta</taxon>
        <taxon>Embryophyta</taxon>
        <taxon>Tracheophyta</taxon>
        <taxon>Spermatophyta</taxon>
        <taxon>Magnoliopsida</taxon>
        <taxon>eudicotyledons</taxon>
        <taxon>Gunneridae</taxon>
        <taxon>Pentapetalae</taxon>
        <taxon>rosids</taxon>
        <taxon>malvids</taxon>
        <taxon>Brassicales</taxon>
        <taxon>Brassicaceae</taxon>
        <taxon>Arabideae</taxon>
        <taxon>Arabis</taxon>
    </lineage>
</organism>
<feature type="chain" id="PRO_5001823354" description="Leucine-rich repeat-containing N-terminal plant-type domain-containing protein" evidence="11">
    <location>
        <begin position="24"/>
        <end position="533"/>
    </location>
</feature>
<gene>
    <name evidence="13" type="ordered locus">AALP_Aa2g180600</name>
</gene>
<dbReference type="OrthoDB" id="1738872at2759"/>
<proteinExistence type="inferred from homology"/>
<reference evidence="14" key="1">
    <citation type="journal article" date="2015" name="Nat. Plants">
        <title>Genome expansion of Arabis alpina linked with retrotransposition and reduced symmetric DNA methylation.</title>
        <authorList>
            <person name="Willing E.M."/>
            <person name="Rawat V."/>
            <person name="Mandakova T."/>
            <person name="Maumus F."/>
            <person name="James G.V."/>
            <person name="Nordstroem K.J."/>
            <person name="Becker C."/>
            <person name="Warthmann N."/>
            <person name="Chica C."/>
            <person name="Szarzynska B."/>
            <person name="Zytnicki M."/>
            <person name="Albani M.C."/>
            <person name="Kiefer C."/>
            <person name="Bergonzi S."/>
            <person name="Castaings L."/>
            <person name="Mateos J.L."/>
            <person name="Berns M.C."/>
            <person name="Bujdoso N."/>
            <person name="Piofczyk T."/>
            <person name="de Lorenzo L."/>
            <person name="Barrero-Sicilia C."/>
            <person name="Mateos I."/>
            <person name="Piednoel M."/>
            <person name="Hagmann J."/>
            <person name="Chen-Min-Tao R."/>
            <person name="Iglesias-Fernandez R."/>
            <person name="Schuster S.C."/>
            <person name="Alonso-Blanco C."/>
            <person name="Roudier F."/>
            <person name="Carbonero P."/>
            <person name="Paz-Ares J."/>
            <person name="Davis S.J."/>
            <person name="Pecinka A."/>
            <person name="Quesneville H."/>
            <person name="Colot V."/>
            <person name="Lysak M.A."/>
            <person name="Weigel D."/>
            <person name="Coupland G."/>
            <person name="Schneeberger K."/>
        </authorList>
    </citation>
    <scope>NUCLEOTIDE SEQUENCE [LARGE SCALE GENOMIC DNA]</scope>
    <source>
        <strain evidence="14">cv. Pajares</strain>
    </source>
</reference>
<dbReference type="InterPro" id="IPR051502">
    <property type="entry name" value="RLP_Defense_Trigger"/>
</dbReference>
<keyword evidence="9" id="KW-0325">Glycoprotein</keyword>
<dbReference type="OMA" id="VEYESSW"/>
<evidence type="ECO:0000256" key="1">
    <source>
        <dbReference type="ARBA" id="ARBA00004251"/>
    </source>
</evidence>
<evidence type="ECO:0000259" key="12">
    <source>
        <dbReference type="Pfam" id="PF08263"/>
    </source>
</evidence>
<keyword evidence="7 10" id="KW-0472">Membrane</keyword>
<comment type="similarity">
    <text evidence="2">Belongs to the RLP family.</text>
</comment>
<evidence type="ECO:0000256" key="11">
    <source>
        <dbReference type="SAM" id="SignalP"/>
    </source>
</evidence>
<evidence type="ECO:0000256" key="8">
    <source>
        <dbReference type="ARBA" id="ARBA00023170"/>
    </source>
</evidence>
<dbReference type="Pfam" id="PF13855">
    <property type="entry name" value="LRR_8"/>
    <property type="match status" value="1"/>
</dbReference>
<keyword evidence="14" id="KW-1185">Reference proteome</keyword>
<keyword evidence="3" id="KW-0433">Leucine-rich repeat</keyword>
<sequence length="533" mass="59894">MEGKLFLGQYLMWVMILLGQLHGYKSCVEKERNALFEIKKYVIARSKEGLSDYVLPTWTNDTKSDCCRWEGVKCNRTSGRVTEIAFGSQVFITGTGSPLNLSLLHPFEDVQSIDVSGLGFAQFNGFFDDVEGYRSLRRLTNLEILDLSSNQFNNSIFPFLNAATSLTTLFLRNNYMGGPLPVNELRDLKNLELLDLSNNRYNGSIPVQELSALSNLKALDLSGNEFSGSMELQGICQLKNMQELDLSGNKFVGRFPTCLTSLTELRVLDLSSNHMTGKLKVFEFGSTSNSLKVEYESSWKPKFKLRVIALRLEPLWMDDFGPDTHITIKFATKHRYDSYMGGNLRLLFGMDLSENELSGEIPGELGGLQELQSLNLSHNKLSGVIPESFKGLKNVESLDLSFNRLQGRIPPQLLDMSSLSTFNVSFNNLSGVIPQGKQFNTIDNTSYLGNPLLCGQPTNRNCSSSSSVHESDNGVKDDDESTIDMVSFYWSFGAAYVTVLLGIFASLSFDSPWSRFWFYIVEVFIHKVRNLLW</sequence>
<dbReference type="InterPro" id="IPR032675">
    <property type="entry name" value="LRR_dom_sf"/>
</dbReference>
<dbReference type="FunFam" id="3.80.10.10:FF:001579">
    <property type="entry name" value="LRR receptor-like serine/threonine-protein kinase GSO2"/>
    <property type="match status" value="1"/>
</dbReference>
<evidence type="ECO:0000256" key="10">
    <source>
        <dbReference type="SAM" id="Phobius"/>
    </source>
</evidence>
<evidence type="ECO:0000256" key="7">
    <source>
        <dbReference type="ARBA" id="ARBA00023136"/>
    </source>
</evidence>
<dbReference type="Pfam" id="PF08263">
    <property type="entry name" value="LRRNT_2"/>
    <property type="match status" value="1"/>
</dbReference>
<dbReference type="FunFam" id="3.80.10.10:FF:000111">
    <property type="entry name" value="LRR receptor-like serine/threonine-protein kinase ERECTA"/>
    <property type="match status" value="1"/>
</dbReference>
<dbReference type="Pfam" id="PF13516">
    <property type="entry name" value="LRR_6"/>
    <property type="match status" value="1"/>
</dbReference>
<evidence type="ECO:0000256" key="2">
    <source>
        <dbReference type="ARBA" id="ARBA00009592"/>
    </source>
</evidence>
<feature type="transmembrane region" description="Helical" evidence="10">
    <location>
        <begin position="488"/>
        <end position="509"/>
    </location>
</feature>
<evidence type="ECO:0000256" key="4">
    <source>
        <dbReference type="ARBA" id="ARBA00022692"/>
    </source>
</evidence>
<dbReference type="PANTHER" id="PTHR48062:SF64">
    <property type="entry name" value="RECEPTOR-LIKE PROTEIN 13"/>
    <property type="match status" value="1"/>
</dbReference>
<dbReference type="AlphaFoldDB" id="A0A087HIB1"/>
<evidence type="ECO:0000313" key="13">
    <source>
        <dbReference type="EMBL" id="KFK41863.1"/>
    </source>
</evidence>
<dbReference type="PRINTS" id="PR00019">
    <property type="entry name" value="LEURICHRPT"/>
</dbReference>
<keyword evidence="6 10" id="KW-1133">Transmembrane helix</keyword>
<feature type="signal peptide" evidence="11">
    <location>
        <begin position="1"/>
        <end position="23"/>
    </location>
</feature>
<feature type="domain" description="Leucine-rich repeat-containing N-terminal plant-type" evidence="12">
    <location>
        <begin position="30"/>
        <end position="75"/>
    </location>
</feature>
<evidence type="ECO:0000256" key="9">
    <source>
        <dbReference type="ARBA" id="ARBA00023180"/>
    </source>
</evidence>
<dbReference type="SUPFAM" id="SSF52058">
    <property type="entry name" value="L domain-like"/>
    <property type="match status" value="1"/>
</dbReference>
<dbReference type="Gene3D" id="3.80.10.10">
    <property type="entry name" value="Ribonuclease Inhibitor"/>
    <property type="match status" value="2"/>
</dbReference>
<comment type="subcellular location">
    <subcellularLocation>
        <location evidence="1">Cell membrane</location>
        <topology evidence="1">Single-pass type I membrane protein</topology>
    </subcellularLocation>
</comment>